<organism evidence="5 6">
    <name type="scientific">Cohnella cellulosilytica</name>
    <dbReference type="NCBI Taxonomy" id="986710"/>
    <lineage>
        <taxon>Bacteria</taxon>
        <taxon>Bacillati</taxon>
        <taxon>Bacillota</taxon>
        <taxon>Bacilli</taxon>
        <taxon>Bacillales</taxon>
        <taxon>Paenibacillaceae</taxon>
        <taxon>Cohnella</taxon>
    </lineage>
</organism>
<feature type="transmembrane region" description="Helical" evidence="4">
    <location>
        <begin position="418"/>
        <end position="441"/>
    </location>
</feature>
<reference evidence="6" key="1">
    <citation type="journal article" date="2019" name="Int. J. Syst. Evol. Microbiol.">
        <title>The Global Catalogue of Microorganisms (GCM) 10K type strain sequencing project: providing services to taxonomists for standard genome sequencing and annotation.</title>
        <authorList>
            <consortium name="The Broad Institute Genomics Platform"/>
            <consortium name="The Broad Institute Genome Sequencing Center for Infectious Disease"/>
            <person name="Wu L."/>
            <person name="Ma J."/>
        </authorList>
    </citation>
    <scope>NUCLEOTIDE SEQUENCE [LARGE SCALE GENOMIC DNA]</scope>
    <source>
        <strain evidence="6">KCTC 12907</strain>
    </source>
</reference>
<dbReference type="Proteomes" id="UP001596378">
    <property type="component" value="Unassembled WGS sequence"/>
</dbReference>
<accession>A0ABW2FEZ5</accession>
<keyword evidence="4" id="KW-1133">Transmembrane helix</keyword>
<keyword evidence="2 4" id="KW-0472">Membrane</keyword>
<proteinExistence type="inferred from homology"/>
<dbReference type="EMBL" id="JBHTAI010000011">
    <property type="protein sequence ID" value="MFC7150569.1"/>
    <property type="molecule type" value="Genomic_DNA"/>
</dbReference>
<evidence type="ECO:0000313" key="5">
    <source>
        <dbReference type="EMBL" id="MFC7150569.1"/>
    </source>
</evidence>
<feature type="transmembrane region" description="Helical" evidence="4">
    <location>
        <begin position="453"/>
        <end position="479"/>
    </location>
</feature>
<evidence type="ECO:0000313" key="6">
    <source>
        <dbReference type="Proteomes" id="UP001596378"/>
    </source>
</evidence>
<keyword evidence="6" id="KW-1185">Reference proteome</keyword>
<evidence type="ECO:0000256" key="3">
    <source>
        <dbReference type="SAM" id="MobiDB-lite"/>
    </source>
</evidence>
<keyword evidence="4" id="KW-0812">Transmembrane</keyword>
<feature type="transmembrane region" description="Helical" evidence="4">
    <location>
        <begin position="328"/>
        <end position="350"/>
    </location>
</feature>
<feature type="region of interest" description="Disordered" evidence="3">
    <location>
        <begin position="523"/>
        <end position="543"/>
    </location>
</feature>
<dbReference type="Pfam" id="PF03323">
    <property type="entry name" value="GerA"/>
    <property type="match status" value="1"/>
</dbReference>
<dbReference type="RefSeq" id="WP_378052958.1">
    <property type="nucleotide sequence ID" value="NZ_JBHMDN010000069.1"/>
</dbReference>
<comment type="caution">
    <text evidence="5">The sequence shown here is derived from an EMBL/GenBank/DDBJ whole genome shotgun (WGS) entry which is preliminary data.</text>
</comment>
<evidence type="ECO:0000256" key="4">
    <source>
        <dbReference type="SAM" id="Phobius"/>
    </source>
</evidence>
<evidence type="ECO:0000256" key="1">
    <source>
        <dbReference type="ARBA" id="ARBA00005278"/>
    </source>
</evidence>
<sequence length="543" mass="59708">MKLWNVLFRRKRGQGSSQQRKAAKQDGRSGTAASRDTGEGLSGDVDENLRTIVTELGGSDDLTIRKIGVDGADSSVVAFIYIDNLVDSSTVNQMLLHPLMSEIGESSSGKSSEEWYRKIRDRALAVGRVHELRSPEEALACILEGHTIVFLQGSATALAADTSGGDRRAVEEPGSQTVIRGPKESFTESIKTNLSLIRRRIKSPRLRVERKTLGRLTQTQIALVYLHGIAKASIVEEIRRRIDRIDTDSVLESAYVEEFIQDVPITPFPTIENTERPDATAAGILEGQIAIIVDGTPFALLAPVTFVRFFQSSEDFYQRYDIATFLRLIRYVAFFVSMLLPAMFIAITTFHQEMLPTPLLISLAAQREGVPFPAIVEALLMEITFEVLREAGVRMPKVIGPAISIVGALVLGQSAVQAGLISAAIVIVVSFTAIASFVIPAINMSIAARLIRFVMMILGGTLGLFGIMSGLMVLLIHLASLRSFGVPYLAPLTPFVWTNWKDTFIRMPHWVMKKRPPTIADGSNLIRQGDDQMPNLPGRKSKF</sequence>
<evidence type="ECO:0000256" key="2">
    <source>
        <dbReference type="ARBA" id="ARBA00023136"/>
    </source>
</evidence>
<protein>
    <submittedName>
        <fullName evidence="5">Spore germination protein</fullName>
    </submittedName>
</protein>
<gene>
    <name evidence="5" type="ORF">ACFQMJ_18715</name>
</gene>
<dbReference type="PANTHER" id="PTHR22550:SF5">
    <property type="entry name" value="LEUCINE ZIPPER PROTEIN 4"/>
    <property type="match status" value="1"/>
</dbReference>
<dbReference type="PIRSF" id="PIRSF005690">
    <property type="entry name" value="GerBA"/>
    <property type="match status" value="1"/>
</dbReference>
<name>A0ABW2FEZ5_9BACL</name>
<dbReference type="InterPro" id="IPR050768">
    <property type="entry name" value="UPF0353/GerABKA_families"/>
</dbReference>
<feature type="region of interest" description="Disordered" evidence="3">
    <location>
        <begin position="10"/>
        <end position="44"/>
    </location>
</feature>
<dbReference type="PANTHER" id="PTHR22550">
    <property type="entry name" value="SPORE GERMINATION PROTEIN"/>
    <property type="match status" value="1"/>
</dbReference>
<dbReference type="InterPro" id="IPR004995">
    <property type="entry name" value="Spore_Ger"/>
</dbReference>
<comment type="similarity">
    <text evidence="1">Belongs to the GerABKA family.</text>
</comment>